<dbReference type="PANTHER" id="PTHR30069:SF29">
    <property type="entry name" value="HEMOGLOBIN AND HEMOGLOBIN-HAPTOGLOBIN-BINDING PROTEIN 1-RELATED"/>
    <property type="match status" value="1"/>
</dbReference>
<dbReference type="OrthoDB" id="9764669at2"/>
<dbReference type="InterPro" id="IPR000531">
    <property type="entry name" value="Beta-barrel_TonB"/>
</dbReference>
<reference evidence="17" key="1">
    <citation type="submission" date="2018-02" db="EMBL/GenBank/DDBJ databases">
        <title>Glaesserella australis sp. nov., isolated from the lungs of pigs.</title>
        <authorList>
            <person name="Turni C."/>
            <person name="Christensen H."/>
        </authorList>
    </citation>
    <scope>NUCLEOTIDE SEQUENCE [LARGE SCALE GENOMIC DNA]</scope>
    <source>
        <strain evidence="17">HS4635</strain>
    </source>
</reference>
<evidence type="ECO:0000256" key="4">
    <source>
        <dbReference type="ARBA" id="ARBA00022452"/>
    </source>
</evidence>
<evidence type="ECO:0000313" key="17">
    <source>
        <dbReference type="Proteomes" id="UP000248689"/>
    </source>
</evidence>
<dbReference type="InterPro" id="IPR039426">
    <property type="entry name" value="TonB-dep_rcpt-like"/>
</dbReference>
<dbReference type="Pfam" id="PF07715">
    <property type="entry name" value="Plug"/>
    <property type="match status" value="1"/>
</dbReference>
<dbReference type="InterPro" id="IPR010949">
    <property type="entry name" value="TonB_Hb/transfer/lactofer_rcpt"/>
</dbReference>
<feature type="domain" description="TonB-dependent receptor-like beta-barrel" evidence="14">
    <location>
        <begin position="251"/>
        <end position="666"/>
    </location>
</feature>
<comment type="subcellular location">
    <subcellularLocation>
        <location evidence="1 11">Cell outer membrane</location>
        <topology evidence="1 11">Multi-pass membrane protein</topology>
    </subcellularLocation>
</comment>
<keyword evidence="7 12" id="KW-0798">TonB box</keyword>
<sequence length="719" mass="79025">MSKKTQLAIFVTAICSAYAFANQPTTLEAVEVVGTQERATINKKQIEQQQPKDVKDLLANQLDVQVNDLQRTRSGNDGINIRGLQGNRVASSVDGIPLPETQENKLLTSLGLDFGGANSVEPTSLRSAQVQYGGSYRSLSGAVDFSTLEPTDLIQSGNVGGFVATGYNSVDNSVYGSLAGAAKNDRYEGLVLTTLRFGHETENHASIGGEGATRTKANPADYKNSYVLVKNAYQINEEHKVKLTVEHQQKTQNTELLSGNGVSVDRATGIQTSGFTEDENRRTRVSFGHEYQNEKGWLNGANTQIYFQHAQTENYRQRLSARSNRTESGEVKQQTYGITTNLTSLIESAIPQVLRYGIAHHQAKFSSDMYCNSCSTGLTFDAAATTKQSKTHLYIEDEIALGNVVITPHLGVLHYRSNPSKSGYNQAAEQYAAVESQKETIFLPKFSANWKIAPIFEPYFQYSKGVRTPSAQQLTSSFGNTVAVGGRIIRQYAVIGNPKLKAETGDNFSLGFKGANDKVQYDIAGYYNKYKNFIDWESRATATHNPLIQYQNLDKAKIYGVTANARWNFIEHFYLSGGIAYSKGKSEHNGEKAPINTIQPLKLKAGLGYEGERFGANVQLTHVKAKSDNDINGTIYNPTSTVNLVDLGVYWKPIKNLTLTANVNNLFDKKYWNWADISYFAVQSSSAAAGPSSSSLSATNADTYTAPGRNFNVGLRYEF</sequence>
<keyword evidence="3 11" id="KW-0813">Transport</keyword>
<feature type="signal peptide" evidence="13">
    <location>
        <begin position="1"/>
        <end position="21"/>
    </location>
</feature>
<dbReference type="InterPro" id="IPR036942">
    <property type="entry name" value="Beta-barrel_TonB_sf"/>
</dbReference>
<dbReference type="Gene3D" id="2.170.130.10">
    <property type="entry name" value="TonB-dependent receptor, plug domain"/>
    <property type="match status" value="1"/>
</dbReference>
<dbReference type="InterPro" id="IPR037066">
    <property type="entry name" value="Plug_dom_sf"/>
</dbReference>
<evidence type="ECO:0000259" key="15">
    <source>
        <dbReference type="Pfam" id="PF07715"/>
    </source>
</evidence>
<dbReference type="NCBIfam" id="TIGR01786">
    <property type="entry name" value="TonB-hemlactrns"/>
    <property type="match status" value="1"/>
</dbReference>
<evidence type="ECO:0000256" key="12">
    <source>
        <dbReference type="RuleBase" id="RU003357"/>
    </source>
</evidence>
<dbReference type="PANTHER" id="PTHR30069">
    <property type="entry name" value="TONB-DEPENDENT OUTER MEMBRANE RECEPTOR"/>
    <property type="match status" value="1"/>
</dbReference>
<dbReference type="GO" id="GO:0015344">
    <property type="term" value="F:siderophore uptake transmembrane transporter activity"/>
    <property type="evidence" value="ECO:0007669"/>
    <property type="project" value="TreeGrafter"/>
</dbReference>
<evidence type="ECO:0000256" key="1">
    <source>
        <dbReference type="ARBA" id="ARBA00004571"/>
    </source>
</evidence>
<keyword evidence="6 13" id="KW-0732">Signal</keyword>
<dbReference type="Gene3D" id="2.40.170.20">
    <property type="entry name" value="TonB-dependent receptor, beta-barrel domain"/>
    <property type="match status" value="1"/>
</dbReference>
<protein>
    <submittedName>
        <fullName evidence="16">TonB-dependent receptor</fullName>
    </submittedName>
</protein>
<evidence type="ECO:0000256" key="11">
    <source>
        <dbReference type="PROSITE-ProRule" id="PRU01360"/>
    </source>
</evidence>
<evidence type="ECO:0000256" key="6">
    <source>
        <dbReference type="ARBA" id="ARBA00022729"/>
    </source>
</evidence>
<dbReference type="GO" id="GO:0009279">
    <property type="term" value="C:cell outer membrane"/>
    <property type="evidence" value="ECO:0007669"/>
    <property type="project" value="UniProtKB-SubCell"/>
</dbReference>
<dbReference type="GO" id="GO:0044718">
    <property type="term" value="P:siderophore transmembrane transport"/>
    <property type="evidence" value="ECO:0007669"/>
    <property type="project" value="TreeGrafter"/>
</dbReference>
<feature type="chain" id="PRO_5016341077" evidence="13">
    <location>
        <begin position="22"/>
        <end position="719"/>
    </location>
</feature>
<organism evidence="16 17">
    <name type="scientific">Glaesserella australis</name>
    <dbReference type="NCBI Taxonomy" id="2094024"/>
    <lineage>
        <taxon>Bacteria</taxon>
        <taxon>Pseudomonadati</taxon>
        <taxon>Pseudomonadota</taxon>
        <taxon>Gammaproteobacteria</taxon>
        <taxon>Pasteurellales</taxon>
        <taxon>Pasteurellaceae</taxon>
        <taxon>Glaesserella</taxon>
    </lineage>
</organism>
<proteinExistence type="inferred from homology"/>
<evidence type="ECO:0000256" key="5">
    <source>
        <dbReference type="ARBA" id="ARBA00022692"/>
    </source>
</evidence>
<evidence type="ECO:0000256" key="8">
    <source>
        <dbReference type="ARBA" id="ARBA00023136"/>
    </source>
</evidence>
<keyword evidence="9 16" id="KW-0675">Receptor</keyword>
<evidence type="ECO:0000313" key="16">
    <source>
        <dbReference type="EMBL" id="RAL19259.1"/>
    </source>
</evidence>
<feature type="domain" description="TonB-dependent receptor plug" evidence="15">
    <location>
        <begin position="36"/>
        <end position="134"/>
    </location>
</feature>
<comment type="similarity">
    <text evidence="2">Belongs to the TonB-dependent receptor family. Hemoglobin/haptoglobin binding protein subfamily.</text>
</comment>
<dbReference type="PROSITE" id="PS52016">
    <property type="entry name" value="TONB_DEPENDENT_REC_3"/>
    <property type="match status" value="1"/>
</dbReference>
<dbReference type="InterPro" id="IPR012910">
    <property type="entry name" value="Plug_dom"/>
</dbReference>
<accession>A0A328BYU2</accession>
<evidence type="ECO:0000256" key="2">
    <source>
        <dbReference type="ARBA" id="ARBA00008143"/>
    </source>
</evidence>
<keyword evidence="17" id="KW-1185">Reference proteome</keyword>
<keyword evidence="8 11" id="KW-0472">Membrane</keyword>
<keyword evidence="4 11" id="KW-1134">Transmembrane beta strand</keyword>
<evidence type="ECO:0000256" key="13">
    <source>
        <dbReference type="SAM" id="SignalP"/>
    </source>
</evidence>
<dbReference type="RefSeq" id="WP_111749545.1">
    <property type="nucleotide sequence ID" value="NZ_PTPX01000007.1"/>
</dbReference>
<keyword evidence="5 11" id="KW-0812">Transmembrane</keyword>
<evidence type="ECO:0000256" key="7">
    <source>
        <dbReference type="ARBA" id="ARBA00023077"/>
    </source>
</evidence>
<keyword evidence="10 11" id="KW-0998">Cell outer membrane</keyword>
<evidence type="ECO:0000259" key="14">
    <source>
        <dbReference type="Pfam" id="PF00593"/>
    </source>
</evidence>
<dbReference type="EMBL" id="PTPX01000007">
    <property type="protein sequence ID" value="RAL19259.1"/>
    <property type="molecule type" value="Genomic_DNA"/>
</dbReference>
<dbReference type="CDD" id="cd01347">
    <property type="entry name" value="ligand_gated_channel"/>
    <property type="match status" value="1"/>
</dbReference>
<dbReference type="Pfam" id="PF00593">
    <property type="entry name" value="TonB_dep_Rec_b-barrel"/>
    <property type="match status" value="1"/>
</dbReference>
<comment type="caution">
    <text evidence="16">The sequence shown here is derived from an EMBL/GenBank/DDBJ whole genome shotgun (WGS) entry which is preliminary data.</text>
</comment>
<name>A0A328BYU2_9PAST</name>
<dbReference type="SUPFAM" id="SSF56935">
    <property type="entry name" value="Porins"/>
    <property type="match status" value="1"/>
</dbReference>
<dbReference type="Proteomes" id="UP000248689">
    <property type="component" value="Unassembled WGS sequence"/>
</dbReference>
<evidence type="ECO:0000256" key="9">
    <source>
        <dbReference type="ARBA" id="ARBA00023170"/>
    </source>
</evidence>
<gene>
    <name evidence="16" type="ORF">C5N92_03840</name>
</gene>
<dbReference type="AlphaFoldDB" id="A0A328BYU2"/>
<evidence type="ECO:0000256" key="10">
    <source>
        <dbReference type="ARBA" id="ARBA00023237"/>
    </source>
</evidence>
<evidence type="ECO:0000256" key="3">
    <source>
        <dbReference type="ARBA" id="ARBA00022448"/>
    </source>
</evidence>